<dbReference type="Pfam" id="PF00034">
    <property type="entry name" value="Cytochrom_C"/>
    <property type="match status" value="1"/>
</dbReference>
<evidence type="ECO:0000313" key="7">
    <source>
        <dbReference type="Proteomes" id="UP000706525"/>
    </source>
</evidence>
<proteinExistence type="predicted"/>
<evidence type="ECO:0000256" key="2">
    <source>
        <dbReference type="ARBA" id="ARBA00022723"/>
    </source>
</evidence>
<comment type="caution">
    <text evidence="6">The sequence shown here is derived from an EMBL/GenBank/DDBJ whole genome shotgun (WGS) entry which is preliminary data.</text>
</comment>
<accession>A0ABM8WZG0</accession>
<keyword evidence="7" id="KW-1185">Reference proteome</keyword>
<keyword evidence="1 4" id="KW-0349">Heme</keyword>
<name>A0ABM8WZG0_9BURK</name>
<feature type="domain" description="Cytochrome c" evidence="5">
    <location>
        <begin position="220"/>
        <end position="308"/>
    </location>
</feature>
<keyword evidence="3 4" id="KW-0408">Iron</keyword>
<protein>
    <recommendedName>
        <fullName evidence="5">Cytochrome c domain-containing protein</fullName>
    </recommendedName>
</protein>
<evidence type="ECO:0000256" key="3">
    <source>
        <dbReference type="ARBA" id="ARBA00023004"/>
    </source>
</evidence>
<evidence type="ECO:0000313" key="6">
    <source>
        <dbReference type="EMBL" id="CAG9172990.1"/>
    </source>
</evidence>
<dbReference type="Gene3D" id="1.10.760.10">
    <property type="entry name" value="Cytochrome c-like domain"/>
    <property type="match status" value="1"/>
</dbReference>
<evidence type="ECO:0000256" key="4">
    <source>
        <dbReference type="PROSITE-ProRule" id="PRU00433"/>
    </source>
</evidence>
<dbReference type="InterPro" id="IPR009056">
    <property type="entry name" value="Cyt_c-like_dom"/>
</dbReference>
<dbReference type="Proteomes" id="UP000706525">
    <property type="component" value="Unassembled WGS sequence"/>
</dbReference>
<dbReference type="EMBL" id="CAJZAG010000005">
    <property type="protein sequence ID" value="CAG9172990.1"/>
    <property type="molecule type" value="Genomic_DNA"/>
</dbReference>
<evidence type="ECO:0000259" key="5">
    <source>
        <dbReference type="PROSITE" id="PS51007"/>
    </source>
</evidence>
<evidence type="ECO:0000256" key="1">
    <source>
        <dbReference type="ARBA" id="ARBA00022617"/>
    </source>
</evidence>
<reference evidence="6 7" key="1">
    <citation type="submission" date="2021-08" db="EMBL/GenBank/DDBJ databases">
        <authorList>
            <person name="Peeters C."/>
        </authorList>
    </citation>
    <scope>NUCLEOTIDE SEQUENCE [LARGE SCALE GENOMIC DNA]</scope>
    <source>
        <strain evidence="6 7">LMG 32289</strain>
    </source>
</reference>
<dbReference type="SUPFAM" id="SSF46626">
    <property type="entry name" value="Cytochrome c"/>
    <property type="match status" value="1"/>
</dbReference>
<gene>
    <name evidence="6" type="ORF">LMG32289_02738</name>
</gene>
<organism evidence="6 7">
    <name type="scientific">Cupriavidus pampae</name>
    <dbReference type="NCBI Taxonomy" id="659251"/>
    <lineage>
        <taxon>Bacteria</taxon>
        <taxon>Pseudomonadati</taxon>
        <taxon>Pseudomonadota</taxon>
        <taxon>Betaproteobacteria</taxon>
        <taxon>Burkholderiales</taxon>
        <taxon>Burkholderiaceae</taxon>
        <taxon>Cupriavidus</taxon>
    </lineage>
</organism>
<keyword evidence="2 4" id="KW-0479">Metal-binding</keyword>
<sequence length="312" mass="34057">MGAWSICFKRFALIASGGERRIALHDKNVAPEAIDEMPRFFSIRTVCLTLVLTFASIASAAELRIDAAGNAPTTLTTQQLLARRDVKTITVPGDVSYHRTMTYRAVPLRALPGIATLGKDQDLQIAAIDGYVTNLPHALVVDPTGKGAEPWLAIEPPDAPWPRANDGKATGPFYLVWLRPTASGIKSEQWPFQIGSIRMVSARAGKWPQIEVGSEVPADSIVRRGQTVVVTQCMVCHKLNGAGDAALGPDLNLPRSPTEYFQPGVLREFIRNPRAIRAWPGMQMPSFPQANLSDADLDAAIAYLSYMAQRRK</sequence>
<dbReference type="InterPro" id="IPR036909">
    <property type="entry name" value="Cyt_c-like_dom_sf"/>
</dbReference>
<dbReference type="PROSITE" id="PS51007">
    <property type="entry name" value="CYTC"/>
    <property type="match status" value="1"/>
</dbReference>